<dbReference type="GO" id="GO:0030288">
    <property type="term" value="C:outer membrane-bounded periplasmic space"/>
    <property type="evidence" value="ECO:0007669"/>
    <property type="project" value="TreeGrafter"/>
</dbReference>
<keyword evidence="4" id="KW-0406">Ion transport</keyword>
<dbReference type="Gene3D" id="3.40.50.1980">
    <property type="entry name" value="Nitrogenase molybdenum iron protein domain"/>
    <property type="match status" value="2"/>
</dbReference>
<dbReference type="AlphaFoldDB" id="A0AAJ2BBI6"/>
<feature type="signal peptide" evidence="6">
    <location>
        <begin position="1"/>
        <end position="18"/>
    </location>
</feature>
<protein>
    <submittedName>
        <fullName evidence="8">Iron complex transport system substrate-binding protein</fullName>
    </submittedName>
</protein>
<dbReference type="PROSITE" id="PS50983">
    <property type="entry name" value="FE_B12_PBP"/>
    <property type="match status" value="1"/>
</dbReference>
<keyword evidence="3" id="KW-0813">Transport</keyword>
<reference evidence="8" key="1">
    <citation type="submission" date="2023-08" db="EMBL/GenBank/DDBJ databases">
        <title>Functional and genomic diversity of the sorghum phyllosphere microbiome.</title>
        <authorList>
            <person name="Shade A."/>
        </authorList>
    </citation>
    <scope>NUCLEOTIDE SEQUENCE</scope>
    <source>
        <strain evidence="8">SORGH_AS_0974</strain>
    </source>
</reference>
<proteinExistence type="inferred from homology"/>
<evidence type="ECO:0000256" key="1">
    <source>
        <dbReference type="ARBA" id="ARBA00004196"/>
    </source>
</evidence>
<keyword evidence="4" id="KW-0410">Iron transport</keyword>
<evidence type="ECO:0000256" key="5">
    <source>
        <dbReference type="ARBA" id="ARBA00022729"/>
    </source>
</evidence>
<dbReference type="GO" id="GO:1901678">
    <property type="term" value="P:iron coordination entity transport"/>
    <property type="evidence" value="ECO:0007669"/>
    <property type="project" value="UniProtKB-ARBA"/>
</dbReference>
<dbReference type="RefSeq" id="WP_309770419.1">
    <property type="nucleotide sequence ID" value="NZ_JAVIZC010000001.1"/>
</dbReference>
<evidence type="ECO:0000259" key="7">
    <source>
        <dbReference type="PROSITE" id="PS50983"/>
    </source>
</evidence>
<name>A0AAJ2BBI6_9HYPH</name>
<comment type="similarity">
    <text evidence="2">Belongs to the bacterial solute-binding protein 8 family.</text>
</comment>
<dbReference type="InterPro" id="IPR051313">
    <property type="entry name" value="Bact_iron-sidero_bind"/>
</dbReference>
<evidence type="ECO:0000313" key="8">
    <source>
        <dbReference type="EMBL" id="MDR6101582.1"/>
    </source>
</evidence>
<feature type="domain" description="Fe/B12 periplasmic-binding" evidence="7">
    <location>
        <begin position="41"/>
        <end position="310"/>
    </location>
</feature>
<evidence type="ECO:0000256" key="3">
    <source>
        <dbReference type="ARBA" id="ARBA00022448"/>
    </source>
</evidence>
<gene>
    <name evidence="8" type="ORF">QE369_001760</name>
</gene>
<dbReference type="PANTHER" id="PTHR30532">
    <property type="entry name" value="IRON III DICITRATE-BINDING PERIPLASMIC PROTEIN"/>
    <property type="match status" value="1"/>
</dbReference>
<dbReference type="Proteomes" id="UP001255601">
    <property type="component" value="Unassembled WGS sequence"/>
</dbReference>
<comment type="subcellular location">
    <subcellularLocation>
        <location evidence="1">Cell envelope</location>
    </subcellularLocation>
</comment>
<evidence type="ECO:0000256" key="6">
    <source>
        <dbReference type="SAM" id="SignalP"/>
    </source>
</evidence>
<dbReference type="PANTHER" id="PTHR30532:SF1">
    <property type="entry name" value="IRON(3+)-HYDROXAMATE-BINDING PROTEIN FHUD"/>
    <property type="match status" value="1"/>
</dbReference>
<keyword evidence="4" id="KW-0408">Iron</keyword>
<dbReference type="EMBL" id="JAVIZC010000001">
    <property type="protein sequence ID" value="MDR6101582.1"/>
    <property type="molecule type" value="Genomic_DNA"/>
</dbReference>
<organism evidence="8 9">
    <name type="scientific">Agrobacterium larrymoorei</name>
    <dbReference type="NCBI Taxonomy" id="160699"/>
    <lineage>
        <taxon>Bacteria</taxon>
        <taxon>Pseudomonadati</taxon>
        <taxon>Pseudomonadota</taxon>
        <taxon>Alphaproteobacteria</taxon>
        <taxon>Hyphomicrobiales</taxon>
        <taxon>Rhizobiaceae</taxon>
        <taxon>Rhizobium/Agrobacterium group</taxon>
        <taxon>Agrobacterium</taxon>
    </lineage>
</organism>
<keyword evidence="5 6" id="KW-0732">Signal</keyword>
<evidence type="ECO:0000313" key="9">
    <source>
        <dbReference type="Proteomes" id="UP001255601"/>
    </source>
</evidence>
<comment type="caution">
    <text evidence="8">The sequence shown here is derived from an EMBL/GenBank/DDBJ whole genome shotgun (WGS) entry which is preliminary data.</text>
</comment>
<evidence type="ECO:0000256" key="4">
    <source>
        <dbReference type="ARBA" id="ARBA00022496"/>
    </source>
</evidence>
<dbReference type="Pfam" id="PF01497">
    <property type="entry name" value="Peripla_BP_2"/>
    <property type="match status" value="1"/>
</dbReference>
<evidence type="ECO:0000256" key="2">
    <source>
        <dbReference type="ARBA" id="ARBA00008814"/>
    </source>
</evidence>
<dbReference type="SUPFAM" id="SSF53807">
    <property type="entry name" value="Helical backbone' metal receptor"/>
    <property type="match status" value="1"/>
</dbReference>
<dbReference type="InterPro" id="IPR002491">
    <property type="entry name" value="ABC_transptr_periplasmic_BD"/>
</dbReference>
<accession>A0AAJ2BBI6</accession>
<sequence length="312" mass="33983">MRVLILCVFLFLPLMASAQETIRFTDDLGRSVDVPARPQRIASLHDIDVTIPLIELGVMPAASHGRIGPDAKPYLRSGSLLTGVDFDNSTIAFIGANDIDLEKLADIKPDLIVTTIGRPTPIEALERIAPTVALDAAKFGAQHVYAKLAALTGTEQRLEVLERRYQSGIAALKQAADTSAITVSVFQPLNGKINTYHTYRALGRVLRDAGFRFPPIIDAIAEGQRIEISAERLPELDADFIFDPYRSDTGGDSQKEIAEMEKVLPGFCGFLKACRDGRYVMVSREEAISNSYAALSLMTAMVQATVAPRPVP</sequence>
<feature type="chain" id="PRO_5042489833" evidence="6">
    <location>
        <begin position="19"/>
        <end position="312"/>
    </location>
</feature>